<dbReference type="EMBL" id="VTPC01003925">
    <property type="protein sequence ID" value="KAF2897797.1"/>
    <property type="molecule type" value="Genomic_DNA"/>
</dbReference>
<sequence>MGSGNVELDKKIEEWLSWDKNEKTLQEIRDYVDNGNFNELSKILLGRISFGTAGLRGKMAAGYTCMNDLVIVQTAQGLLKHLEEHDETLLKNNGIVVGYDGRHNSKRFSELTAAIFLNKGYPVQLFSTVVPTPFVPFAVKKFKCVAGIMVTASHNPKQDNGYKVYGSNGAQIVSPTDKGIQAHILQNLEPWPSSWDTDIIKNHDKLHDPLAETFKHYVEVVSASILDEHKVINSKTDMKFTYTAMHGVGYNYIVKLFEAVNLKVIPVEEQKDPHPDFPTVKFPNPEEGKSSLDMSFRTADKHNSNIILANDPDADRLAVAEKDVRSGQWKVFNGNELGALLGWWCLHCHQSKYANESLNDCYMMSSTVSSKILKSISTAEGVNFIETLTGFKWMGNKSHELLLQNKKVIFAFEEAIGFMCGSQVLDKDGISAAVSMATMAAYLHHHNLTLVQQLEEIYNEYGYHMSNNSYFICHDPETIKKIFERLRNFDGPNTYPKGILNNKYKISNVRDLTTGYDDSQADKQAILPVSKSNQMITFNFNNGLVATLRTSGTEPKIKYYTELCASPTQKDEKEIENTLREMVDAIVLEFLQPNQNGLIPKSD</sequence>
<protein>
    <recommendedName>
        <fullName evidence="16">Phosphoglucomutase</fullName>
    </recommendedName>
</protein>
<evidence type="ECO:0000259" key="11">
    <source>
        <dbReference type="Pfam" id="PF02878"/>
    </source>
</evidence>
<evidence type="ECO:0000256" key="2">
    <source>
        <dbReference type="ARBA" id="ARBA00004496"/>
    </source>
</evidence>
<evidence type="ECO:0000256" key="5">
    <source>
        <dbReference type="ARBA" id="ARBA00022526"/>
    </source>
</evidence>
<dbReference type="Pfam" id="PF02880">
    <property type="entry name" value="PGM_PMM_III"/>
    <property type="match status" value="1"/>
</dbReference>
<keyword evidence="5" id="KW-0313">Glucose metabolism</keyword>
<dbReference type="Pfam" id="PF02878">
    <property type="entry name" value="PGM_PMM_I"/>
    <property type="match status" value="1"/>
</dbReference>
<evidence type="ECO:0000256" key="8">
    <source>
        <dbReference type="ARBA" id="ARBA00022842"/>
    </source>
</evidence>
<evidence type="ECO:0000256" key="1">
    <source>
        <dbReference type="ARBA" id="ARBA00001946"/>
    </source>
</evidence>
<evidence type="ECO:0000256" key="6">
    <source>
        <dbReference type="ARBA" id="ARBA00022553"/>
    </source>
</evidence>
<accession>A0A8K0D681</accession>
<dbReference type="InterPro" id="IPR005846">
    <property type="entry name" value="A-D-PHexomutase_a/b/a-III"/>
</dbReference>
<keyword evidence="6" id="KW-0597">Phosphoprotein</keyword>
<feature type="domain" description="Alpha-D-phosphohexomutase alpha/beta/alpha" evidence="13">
    <location>
        <begin position="358"/>
        <end position="461"/>
    </location>
</feature>
<evidence type="ECO:0000313" key="14">
    <source>
        <dbReference type="EMBL" id="KAF2897797.1"/>
    </source>
</evidence>
<evidence type="ECO:0008006" key="16">
    <source>
        <dbReference type="Google" id="ProtNLM"/>
    </source>
</evidence>
<feature type="domain" description="Alpha-D-phosphohexomutase alpha/beta/alpha" evidence="12">
    <location>
        <begin position="217"/>
        <end position="322"/>
    </location>
</feature>
<keyword evidence="15" id="KW-1185">Reference proteome</keyword>
<evidence type="ECO:0000256" key="10">
    <source>
        <dbReference type="ARBA" id="ARBA00023277"/>
    </source>
</evidence>
<feature type="domain" description="Alpha-D-phosphohexomutase alpha/beta/alpha" evidence="11">
    <location>
        <begin position="48"/>
        <end position="187"/>
    </location>
</feature>
<dbReference type="PROSITE" id="PS00710">
    <property type="entry name" value="PGM_PMM"/>
    <property type="match status" value="1"/>
</dbReference>
<organism evidence="14 15">
    <name type="scientific">Ignelater luminosus</name>
    <name type="common">Cucubano</name>
    <name type="synonym">Pyrophorus luminosus</name>
    <dbReference type="NCBI Taxonomy" id="2038154"/>
    <lineage>
        <taxon>Eukaryota</taxon>
        <taxon>Metazoa</taxon>
        <taxon>Ecdysozoa</taxon>
        <taxon>Arthropoda</taxon>
        <taxon>Hexapoda</taxon>
        <taxon>Insecta</taxon>
        <taxon>Pterygota</taxon>
        <taxon>Neoptera</taxon>
        <taxon>Endopterygota</taxon>
        <taxon>Coleoptera</taxon>
        <taxon>Polyphaga</taxon>
        <taxon>Elateriformia</taxon>
        <taxon>Elateroidea</taxon>
        <taxon>Elateridae</taxon>
        <taxon>Agrypninae</taxon>
        <taxon>Pyrophorini</taxon>
        <taxon>Ignelater</taxon>
    </lineage>
</organism>
<dbReference type="OrthoDB" id="8300170at2759"/>
<dbReference type="InterPro" id="IPR016066">
    <property type="entry name" value="A-D-PHexomutase_CS"/>
</dbReference>
<dbReference type="CDD" id="cd05799">
    <property type="entry name" value="PGM2"/>
    <property type="match status" value="1"/>
</dbReference>
<dbReference type="SUPFAM" id="SSF53738">
    <property type="entry name" value="Phosphoglucomutase, first 3 domains"/>
    <property type="match status" value="3"/>
</dbReference>
<comment type="similarity">
    <text evidence="3">Belongs to the phosphohexose mutase family.</text>
</comment>
<dbReference type="Proteomes" id="UP000801492">
    <property type="component" value="Unassembled WGS sequence"/>
</dbReference>
<dbReference type="InterPro" id="IPR016055">
    <property type="entry name" value="A-D-PHexomutase_a/b/a-I/II/III"/>
</dbReference>
<evidence type="ECO:0000256" key="7">
    <source>
        <dbReference type="ARBA" id="ARBA00022723"/>
    </source>
</evidence>
<evidence type="ECO:0000313" key="15">
    <source>
        <dbReference type="Proteomes" id="UP000801492"/>
    </source>
</evidence>
<dbReference type="InterPro" id="IPR005844">
    <property type="entry name" value="A-D-PHexomutase_a/b/a-I"/>
</dbReference>
<evidence type="ECO:0000256" key="9">
    <source>
        <dbReference type="ARBA" id="ARBA00023235"/>
    </source>
</evidence>
<keyword evidence="4" id="KW-0963">Cytoplasm</keyword>
<name>A0A8K0D681_IGNLU</name>
<dbReference type="Pfam" id="PF02879">
    <property type="entry name" value="PGM_PMM_II"/>
    <property type="match status" value="1"/>
</dbReference>
<evidence type="ECO:0000256" key="3">
    <source>
        <dbReference type="ARBA" id="ARBA00010231"/>
    </source>
</evidence>
<dbReference type="Gene3D" id="3.40.120.10">
    <property type="entry name" value="Alpha-D-Glucose-1,6-Bisphosphate, subunit A, domain 3"/>
    <property type="match status" value="3"/>
</dbReference>
<keyword evidence="9" id="KW-0413">Isomerase</keyword>
<comment type="cofactor">
    <cofactor evidence="1">
        <name>Mg(2+)</name>
        <dbReference type="ChEBI" id="CHEBI:18420"/>
    </cofactor>
</comment>
<dbReference type="FunFam" id="3.40.120.10:FF:000035">
    <property type="entry name" value="Pgm3p"/>
    <property type="match status" value="1"/>
</dbReference>
<dbReference type="GO" id="GO:0005634">
    <property type="term" value="C:nucleus"/>
    <property type="evidence" value="ECO:0007669"/>
    <property type="project" value="TreeGrafter"/>
</dbReference>
<dbReference type="InterPro" id="IPR005841">
    <property type="entry name" value="Alpha-D-phosphohexomutase_SF"/>
</dbReference>
<dbReference type="SUPFAM" id="SSF55957">
    <property type="entry name" value="Phosphoglucomutase, C-terminal domain"/>
    <property type="match status" value="1"/>
</dbReference>
<dbReference type="InterPro" id="IPR036900">
    <property type="entry name" value="A-D-PHexomutase_C_sf"/>
</dbReference>
<dbReference type="PANTHER" id="PTHR45745:SF1">
    <property type="entry name" value="PHOSPHOGLUCOMUTASE 2B-RELATED"/>
    <property type="match status" value="1"/>
</dbReference>
<keyword evidence="10" id="KW-0119">Carbohydrate metabolism</keyword>
<comment type="subcellular location">
    <subcellularLocation>
        <location evidence="2">Cytoplasm</location>
    </subcellularLocation>
</comment>
<dbReference type="GO" id="GO:0006166">
    <property type="term" value="P:purine ribonucleoside salvage"/>
    <property type="evidence" value="ECO:0007669"/>
    <property type="project" value="TreeGrafter"/>
</dbReference>
<keyword evidence="7" id="KW-0479">Metal-binding</keyword>
<dbReference type="FunFam" id="3.40.120.10:FF:000017">
    <property type="entry name" value="glucose 1,6-bisphosphate synthase"/>
    <property type="match status" value="1"/>
</dbReference>
<dbReference type="GO" id="GO:0005737">
    <property type="term" value="C:cytoplasm"/>
    <property type="evidence" value="ECO:0007669"/>
    <property type="project" value="UniProtKB-SubCell"/>
</dbReference>
<gene>
    <name evidence="14" type="ORF">ILUMI_08384</name>
</gene>
<dbReference type="GO" id="GO:0006006">
    <property type="term" value="P:glucose metabolic process"/>
    <property type="evidence" value="ECO:0007669"/>
    <property type="project" value="UniProtKB-KW"/>
</dbReference>
<evidence type="ECO:0000259" key="13">
    <source>
        <dbReference type="Pfam" id="PF02880"/>
    </source>
</evidence>
<evidence type="ECO:0000256" key="4">
    <source>
        <dbReference type="ARBA" id="ARBA00022490"/>
    </source>
</evidence>
<dbReference type="GO" id="GO:0008973">
    <property type="term" value="F:phosphopentomutase activity"/>
    <property type="evidence" value="ECO:0007669"/>
    <property type="project" value="TreeGrafter"/>
</dbReference>
<dbReference type="PRINTS" id="PR00509">
    <property type="entry name" value="PGMPMM"/>
</dbReference>
<reference evidence="14" key="1">
    <citation type="submission" date="2019-08" db="EMBL/GenBank/DDBJ databases">
        <title>The genome of the North American firefly Photinus pyralis.</title>
        <authorList>
            <consortium name="Photinus pyralis genome working group"/>
            <person name="Fallon T.R."/>
            <person name="Sander Lower S.E."/>
            <person name="Weng J.-K."/>
        </authorList>
    </citation>
    <scope>NUCLEOTIDE SEQUENCE</scope>
    <source>
        <strain evidence="14">TRF0915ILg1</strain>
        <tissue evidence="14">Whole body</tissue>
    </source>
</reference>
<dbReference type="GO" id="GO:0000287">
    <property type="term" value="F:magnesium ion binding"/>
    <property type="evidence" value="ECO:0007669"/>
    <property type="project" value="InterPro"/>
</dbReference>
<dbReference type="PANTHER" id="PTHR45745">
    <property type="entry name" value="PHOSPHOMANNOMUTASE 45A"/>
    <property type="match status" value="1"/>
</dbReference>
<proteinExistence type="inferred from homology"/>
<dbReference type="AlphaFoldDB" id="A0A8K0D681"/>
<evidence type="ECO:0000259" key="12">
    <source>
        <dbReference type="Pfam" id="PF02879"/>
    </source>
</evidence>
<dbReference type="InterPro" id="IPR005845">
    <property type="entry name" value="A-D-PHexomutase_a/b/a-II"/>
</dbReference>
<keyword evidence="8" id="KW-0460">Magnesium</keyword>
<comment type="caution">
    <text evidence="14">The sequence shown here is derived from an EMBL/GenBank/DDBJ whole genome shotgun (WGS) entry which is preliminary data.</text>
</comment>